<evidence type="ECO:0000259" key="4">
    <source>
        <dbReference type="PROSITE" id="PS50110"/>
    </source>
</evidence>
<dbReference type="SUPFAM" id="SSF55021">
    <property type="entry name" value="ACT-like"/>
    <property type="match status" value="1"/>
</dbReference>
<dbReference type="Pfam" id="PF00072">
    <property type="entry name" value="Response_reg"/>
    <property type="match status" value="1"/>
</dbReference>
<evidence type="ECO:0000313" key="5">
    <source>
        <dbReference type="EMBL" id="MDF9408693.1"/>
    </source>
</evidence>
<dbReference type="NCBIfam" id="TIGR03959">
    <property type="entry name" value="hyd_TM1266"/>
    <property type="match status" value="1"/>
</dbReference>
<evidence type="ECO:0000256" key="2">
    <source>
        <dbReference type="ARBA" id="ARBA00024867"/>
    </source>
</evidence>
<dbReference type="PROSITE" id="PS50110">
    <property type="entry name" value="RESPONSE_REGULATORY"/>
    <property type="match status" value="1"/>
</dbReference>
<dbReference type="InterPro" id="IPR011006">
    <property type="entry name" value="CheY-like_superfamily"/>
</dbReference>
<dbReference type="InterPro" id="IPR013785">
    <property type="entry name" value="Aldolase_TIM"/>
</dbReference>
<accession>A0A9X4H679</accession>
<keyword evidence="6" id="KW-1185">Reference proteome</keyword>
<evidence type="ECO:0000256" key="1">
    <source>
        <dbReference type="ARBA" id="ARBA00018672"/>
    </source>
</evidence>
<comment type="function">
    <text evidence="2">May play the central regulatory role in sporulation. It may be an element of the effector pathway responsible for the activation of sporulation genes in response to nutritional stress. Spo0A may act in concert with spo0H (a sigma factor) to control the expression of some genes that are critical to the sporulation process.</text>
</comment>
<feature type="domain" description="Response regulatory" evidence="4">
    <location>
        <begin position="49"/>
        <end position="179"/>
    </location>
</feature>
<feature type="modified residue" description="4-aspartylphosphate" evidence="3">
    <location>
        <position position="112"/>
    </location>
</feature>
<evidence type="ECO:0000313" key="6">
    <source>
        <dbReference type="Proteomes" id="UP001154312"/>
    </source>
</evidence>
<dbReference type="PANTHER" id="PTHR47233">
    <property type="entry name" value="CHEMOTAXIS PROTEIN CHEV"/>
    <property type="match status" value="1"/>
</dbReference>
<reference evidence="5" key="1">
    <citation type="submission" date="2022-02" db="EMBL/GenBank/DDBJ databases">
        <authorList>
            <person name="Leng L."/>
        </authorList>
    </citation>
    <scope>NUCLEOTIDE SEQUENCE</scope>
    <source>
        <strain evidence="5">JI</strain>
    </source>
</reference>
<dbReference type="GO" id="GO:0000160">
    <property type="term" value="P:phosphorelay signal transduction system"/>
    <property type="evidence" value="ECO:0007669"/>
    <property type="project" value="InterPro"/>
</dbReference>
<organism evidence="5 6">
    <name type="scientific">Pelotomaculum isophthalicicum JI</name>
    <dbReference type="NCBI Taxonomy" id="947010"/>
    <lineage>
        <taxon>Bacteria</taxon>
        <taxon>Bacillati</taxon>
        <taxon>Bacillota</taxon>
        <taxon>Clostridia</taxon>
        <taxon>Eubacteriales</taxon>
        <taxon>Desulfotomaculaceae</taxon>
        <taxon>Pelotomaculum</taxon>
    </lineage>
</organism>
<keyword evidence="3" id="KW-0597">Phosphoprotein</keyword>
<proteinExistence type="predicted"/>
<dbReference type="InterPro" id="IPR001789">
    <property type="entry name" value="Sig_transdc_resp-reg_receiver"/>
</dbReference>
<dbReference type="SMART" id="SM00448">
    <property type="entry name" value="REC"/>
    <property type="match status" value="1"/>
</dbReference>
<dbReference type="Gene3D" id="3.20.20.70">
    <property type="entry name" value="Aldolase class I"/>
    <property type="match status" value="1"/>
</dbReference>
<dbReference type="AlphaFoldDB" id="A0A9X4H679"/>
<dbReference type="RefSeq" id="WP_277444058.1">
    <property type="nucleotide sequence ID" value="NZ_JAKOAV010000017.1"/>
</dbReference>
<dbReference type="EMBL" id="JAKOAV010000017">
    <property type="protein sequence ID" value="MDF9408693.1"/>
    <property type="molecule type" value="Genomic_DNA"/>
</dbReference>
<dbReference type="Pfam" id="PF21699">
    <property type="entry name" value="TM1266-like"/>
    <property type="match status" value="1"/>
</dbReference>
<protein>
    <recommendedName>
        <fullName evidence="1">Stage 0 sporulation protein A homolog</fullName>
    </recommendedName>
</protein>
<dbReference type="PANTHER" id="PTHR47233:SF3">
    <property type="entry name" value="CHEMOTAXIS PROTEIN CHEV"/>
    <property type="match status" value="1"/>
</dbReference>
<comment type="caution">
    <text evidence="5">The sequence shown here is derived from an EMBL/GenBank/DDBJ whole genome shotgun (WGS) entry which is preliminary data.</text>
</comment>
<gene>
    <name evidence="5" type="ORF">L7E55_10055</name>
</gene>
<dbReference type="InterPro" id="IPR023860">
    <property type="entry name" value="FeFe-hyd_TM1266"/>
</dbReference>
<sequence length="179" mass="19967">MEKHVCIIGILVNQKSENAPKVQQILTKYGSLILLRSGIPYSKCDRGIINLTVEATPDELDSMNKELSIIEDIVVKSMILANNGLEAWNYLEKVFSDMGANFTEQVQLVITDIEMPKMDGHHLTKRIKEHTELAKLPVVIFSSLITDDLLHKGEAVGADAQISKPQYPTLINTVDKLIL</sequence>
<name>A0A9X4H679_9FIRM</name>
<dbReference type="InterPro" id="IPR045865">
    <property type="entry name" value="ACT-like_dom_sf"/>
</dbReference>
<dbReference type="InterPro" id="IPR027271">
    <property type="entry name" value="Acetolactate_synth/TF_NikR_C"/>
</dbReference>
<dbReference type="SUPFAM" id="SSF52172">
    <property type="entry name" value="CheY-like"/>
    <property type="match status" value="1"/>
</dbReference>
<dbReference type="Proteomes" id="UP001154312">
    <property type="component" value="Unassembled WGS sequence"/>
</dbReference>
<evidence type="ECO:0000256" key="3">
    <source>
        <dbReference type="PROSITE-ProRule" id="PRU00169"/>
    </source>
</evidence>
<dbReference type="Gene3D" id="3.30.70.1150">
    <property type="entry name" value="ACT-like. Chain A, domain 2"/>
    <property type="match status" value="1"/>
</dbReference>